<accession>A0ABU9WYS3</accession>
<gene>
    <name evidence="13" type="primary">fliG</name>
    <name evidence="13" type="ORF">ABCQ75_07275</name>
</gene>
<keyword evidence="14" id="KW-1185">Reference proteome</keyword>
<dbReference type="EMBL" id="JBDFRB010000005">
    <property type="protein sequence ID" value="MEN2744339.1"/>
    <property type="molecule type" value="Genomic_DNA"/>
</dbReference>
<dbReference type="PANTHER" id="PTHR30534:SF0">
    <property type="entry name" value="FLAGELLAR MOTOR SWITCH PROTEIN FLIG"/>
    <property type="match status" value="1"/>
</dbReference>
<evidence type="ECO:0000256" key="2">
    <source>
        <dbReference type="ARBA" id="ARBA00004413"/>
    </source>
</evidence>
<keyword evidence="13" id="KW-0282">Flagellum</keyword>
<evidence type="ECO:0000313" key="13">
    <source>
        <dbReference type="EMBL" id="MEN2744339.1"/>
    </source>
</evidence>
<dbReference type="PANTHER" id="PTHR30534">
    <property type="entry name" value="FLAGELLAR MOTOR SWITCH PROTEIN FLIG"/>
    <property type="match status" value="1"/>
</dbReference>
<dbReference type="Pfam" id="PF14841">
    <property type="entry name" value="FliG_M"/>
    <property type="match status" value="1"/>
</dbReference>
<sequence>MSPVGGRAATRLTGIQKAAVVLMQMDQLHAARVLQQFTESEAEQIVAEIMGLRSVPPETVASTIEEFHQIAVAGRGPARGGRDFAVELLEASFGSDRAATLLNRMANTMAGKAFEFLEASDASQVIALLDGELPQTSALVLAHLRPDRASAVLAGLPEEQRASVALAIATMTQPNPDAIEVVAEQLRLRVGAVGAAKEAPEAVGGVQPLVEIINRTDAATEKTVLDGLEGLDPELAEEVRSRMFTFADIVRLERRDLQSVLQDVDTSVLAKALKNAPPAVAFAVQANISERKKTMLEADTAALGAVWAKDIEEARAEIVRRVRQLEAEGTITVRRGEEDDLVY</sequence>
<dbReference type="InterPro" id="IPR011002">
    <property type="entry name" value="FliG_a-hlx"/>
</dbReference>
<evidence type="ECO:0000256" key="5">
    <source>
        <dbReference type="ARBA" id="ARBA00022475"/>
    </source>
</evidence>
<dbReference type="InterPro" id="IPR000090">
    <property type="entry name" value="Flg_Motor_Flig"/>
</dbReference>
<keyword evidence="7" id="KW-0283">Flagellar rotation</keyword>
<proteinExistence type="inferred from homology"/>
<feature type="domain" description="Flagellar motor switch protein FliG N-terminal" evidence="12">
    <location>
        <begin position="12"/>
        <end position="113"/>
    </location>
</feature>
<feature type="domain" description="Flagellar motor switch protein FliG middle" evidence="11">
    <location>
        <begin position="123"/>
        <end position="195"/>
    </location>
</feature>
<feature type="domain" description="Flagellar motor switch protein FliG C-terminal" evidence="10">
    <location>
        <begin position="227"/>
        <end position="332"/>
    </location>
</feature>
<keyword evidence="6" id="KW-0145">Chemotaxis</keyword>
<evidence type="ECO:0000259" key="12">
    <source>
        <dbReference type="Pfam" id="PF14842"/>
    </source>
</evidence>
<comment type="subcellular location">
    <subcellularLocation>
        <location evidence="1">Bacterial flagellum basal body</location>
    </subcellularLocation>
    <subcellularLocation>
        <location evidence="2">Cell membrane</location>
        <topology evidence="2">Peripheral membrane protein</topology>
        <orientation evidence="2">Cytoplasmic side</orientation>
    </subcellularLocation>
</comment>
<name>A0ABU9WYS3_9MICC</name>
<evidence type="ECO:0000256" key="8">
    <source>
        <dbReference type="ARBA" id="ARBA00023136"/>
    </source>
</evidence>
<dbReference type="Pfam" id="PF01706">
    <property type="entry name" value="FliG_C"/>
    <property type="match status" value="1"/>
</dbReference>
<keyword evidence="13" id="KW-0966">Cell projection</keyword>
<keyword evidence="9" id="KW-0975">Bacterial flagellum</keyword>
<evidence type="ECO:0000256" key="9">
    <source>
        <dbReference type="ARBA" id="ARBA00023143"/>
    </source>
</evidence>
<comment type="caution">
    <text evidence="13">The sequence shown here is derived from an EMBL/GenBank/DDBJ whole genome shotgun (WGS) entry which is preliminary data.</text>
</comment>
<dbReference type="NCBIfam" id="TIGR00207">
    <property type="entry name" value="fliG"/>
    <property type="match status" value="1"/>
</dbReference>
<keyword evidence="13" id="KW-0969">Cilium</keyword>
<evidence type="ECO:0000259" key="11">
    <source>
        <dbReference type="Pfam" id="PF14841"/>
    </source>
</evidence>
<dbReference type="SUPFAM" id="SSF48029">
    <property type="entry name" value="FliG"/>
    <property type="match status" value="2"/>
</dbReference>
<organism evidence="13 14">
    <name type="scientific">Sinomonas halotolerans</name>
    <dbReference type="NCBI Taxonomy" id="1644133"/>
    <lineage>
        <taxon>Bacteria</taxon>
        <taxon>Bacillati</taxon>
        <taxon>Actinomycetota</taxon>
        <taxon>Actinomycetes</taxon>
        <taxon>Micrococcales</taxon>
        <taxon>Micrococcaceae</taxon>
        <taxon>Sinomonas</taxon>
    </lineage>
</organism>
<evidence type="ECO:0000259" key="10">
    <source>
        <dbReference type="Pfam" id="PF01706"/>
    </source>
</evidence>
<evidence type="ECO:0000256" key="3">
    <source>
        <dbReference type="ARBA" id="ARBA00010299"/>
    </source>
</evidence>
<dbReference type="InterPro" id="IPR023087">
    <property type="entry name" value="Flg_Motor_Flig_C"/>
</dbReference>
<dbReference type="Proteomes" id="UP001422074">
    <property type="component" value="Unassembled WGS sequence"/>
</dbReference>
<keyword evidence="8" id="KW-0472">Membrane</keyword>
<dbReference type="PRINTS" id="PR00954">
    <property type="entry name" value="FLGMOTORFLIG"/>
</dbReference>
<comment type="similarity">
    <text evidence="3">Belongs to the FliG family.</text>
</comment>
<dbReference type="InterPro" id="IPR032779">
    <property type="entry name" value="FliG_M"/>
</dbReference>
<evidence type="ECO:0000256" key="1">
    <source>
        <dbReference type="ARBA" id="ARBA00004117"/>
    </source>
</evidence>
<evidence type="ECO:0000256" key="4">
    <source>
        <dbReference type="ARBA" id="ARBA00021870"/>
    </source>
</evidence>
<evidence type="ECO:0000256" key="6">
    <source>
        <dbReference type="ARBA" id="ARBA00022500"/>
    </source>
</evidence>
<evidence type="ECO:0000256" key="7">
    <source>
        <dbReference type="ARBA" id="ARBA00022779"/>
    </source>
</evidence>
<dbReference type="InterPro" id="IPR028263">
    <property type="entry name" value="FliG_N"/>
</dbReference>
<dbReference type="RefSeq" id="WP_345884297.1">
    <property type="nucleotide sequence ID" value="NZ_JBDFRB010000005.1"/>
</dbReference>
<evidence type="ECO:0000313" key="14">
    <source>
        <dbReference type="Proteomes" id="UP001422074"/>
    </source>
</evidence>
<reference evidence="13 14" key="1">
    <citation type="submission" date="2024-05" db="EMBL/GenBank/DDBJ databases">
        <title>Sinomonas sp. nov., isolated from a waste landfill.</title>
        <authorList>
            <person name="Zhao Y."/>
        </authorList>
    </citation>
    <scope>NUCLEOTIDE SEQUENCE [LARGE SCALE GENOMIC DNA]</scope>
    <source>
        <strain evidence="13 14">CCTCC AB2014300</strain>
    </source>
</reference>
<protein>
    <recommendedName>
        <fullName evidence="4">Flagellar motor switch protein FliG</fullName>
    </recommendedName>
</protein>
<dbReference type="Pfam" id="PF14842">
    <property type="entry name" value="FliG_N"/>
    <property type="match status" value="1"/>
</dbReference>
<keyword evidence="5" id="KW-1003">Cell membrane</keyword>
<dbReference type="Gene3D" id="1.10.220.30">
    <property type="match status" value="3"/>
</dbReference>